<dbReference type="RefSeq" id="WP_124790224.1">
    <property type="nucleotide sequence ID" value="NZ_RQYN01000029.1"/>
</dbReference>
<evidence type="ECO:0000256" key="1">
    <source>
        <dbReference type="ARBA" id="ARBA00022679"/>
    </source>
</evidence>
<dbReference type="NCBIfam" id="TIGR01378">
    <property type="entry name" value="thi_PPkinase"/>
    <property type="match status" value="1"/>
</dbReference>
<comment type="caution">
    <text evidence="8">The sequence shown here is derived from an EMBL/GenBank/DDBJ whole genome shotgun (WGS) entry which is preliminary data.</text>
</comment>
<dbReference type="AlphaFoldDB" id="A0A3P1YWQ9"/>
<proteinExistence type="predicted"/>
<feature type="domain" description="Thiamin pyrophosphokinase catalytic" evidence="6">
    <location>
        <begin position="38"/>
        <end position="130"/>
    </location>
</feature>
<evidence type="ECO:0000256" key="5">
    <source>
        <dbReference type="NCBIfam" id="TIGR01378"/>
    </source>
</evidence>
<dbReference type="InterPro" id="IPR006282">
    <property type="entry name" value="Thi_PPkinase"/>
</dbReference>
<keyword evidence="3 8" id="KW-0418">Kinase</keyword>
<dbReference type="InterPro" id="IPR053149">
    <property type="entry name" value="TPK"/>
</dbReference>
<evidence type="ECO:0000256" key="3">
    <source>
        <dbReference type="ARBA" id="ARBA00022777"/>
    </source>
</evidence>
<dbReference type="InterPro" id="IPR049442">
    <property type="entry name" value="Thi_PPkinase-like_C"/>
</dbReference>
<dbReference type="PANTHER" id="PTHR41299">
    <property type="entry name" value="THIAMINE PYROPHOSPHOKINASE"/>
    <property type="match status" value="1"/>
</dbReference>
<dbReference type="CDD" id="cd07995">
    <property type="entry name" value="TPK"/>
    <property type="match status" value="1"/>
</dbReference>
<organism evidence="8 9">
    <name type="scientific">Tannerella forsythia</name>
    <name type="common">Bacteroides forsythus</name>
    <dbReference type="NCBI Taxonomy" id="28112"/>
    <lineage>
        <taxon>Bacteria</taxon>
        <taxon>Pseudomonadati</taxon>
        <taxon>Bacteroidota</taxon>
        <taxon>Bacteroidia</taxon>
        <taxon>Bacteroidales</taxon>
        <taxon>Tannerellaceae</taxon>
        <taxon>Tannerella</taxon>
    </lineage>
</organism>
<dbReference type="InterPro" id="IPR036759">
    <property type="entry name" value="TPK_catalytic_sf"/>
</dbReference>
<dbReference type="EC" id="2.7.6.2" evidence="5"/>
<dbReference type="Pfam" id="PF04263">
    <property type="entry name" value="TPK_catalytic"/>
    <property type="match status" value="1"/>
</dbReference>
<gene>
    <name evidence="8" type="ORF">EII41_08405</name>
</gene>
<dbReference type="Gene3D" id="3.40.50.10240">
    <property type="entry name" value="Thiamin pyrophosphokinase, catalytic domain"/>
    <property type="match status" value="1"/>
</dbReference>
<dbReference type="GO" id="GO:0004788">
    <property type="term" value="F:thiamine diphosphokinase activity"/>
    <property type="evidence" value="ECO:0007669"/>
    <property type="project" value="UniProtKB-UniRule"/>
</dbReference>
<accession>A0A3P1YWQ9</accession>
<feature type="domain" description="Thiamin pyrophosphokinase-like substrate-binding" evidence="7">
    <location>
        <begin position="141"/>
        <end position="211"/>
    </location>
</feature>
<keyword evidence="1 8" id="KW-0808">Transferase</keyword>
<dbReference type="Pfam" id="PF21275">
    <property type="entry name" value="Thi_PPkinase_C"/>
    <property type="match status" value="1"/>
</dbReference>
<dbReference type="GO" id="GO:0016301">
    <property type="term" value="F:kinase activity"/>
    <property type="evidence" value="ECO:0007669"/>
    <property type="project" value="UniProtKB-KW"/>
</dbReference>
<dbReference type="InterPro" id="IPR007371">
    <property type="entry name" value="TPK_catalytic"/>
</dbReference>
<evidence type="ECO:0000259" key="7">
    <source>
        <dbReference type="Pfam" id="PF21275"/>
    </source>
</evidence>
<reference evidence="8 9" key="1">
    <citation type="submission" date="2018-11" db="EMBL/GenBank/DDBJ databases">
        <title>Genomes From Bacteria Associated with the Canine Oral Cavity: a Test Case for Automated Genome-Based Taxonomic Assignment.</title>
        <authorList>
            <person name="Coil D.A."/>
            <person name="Jospin G."/>
            <person name="Darling A.E."/>
            <person name="Wallis C."/>
            <person name="Davis I.J."/>
            <person name="Harris S."/>
            <person name="Eisen J.A."/>
            <person name="Holcombe L.J."/>
            <person name="O'Flynn C."/>
        </authorList>
    </citation>
    <scope>NUCLEOTIDE SEQUENCE [LARGE SCALE GENOMIC DNA]</scope>
    <source>
        <strain evidence="8 9">OH1426_COT-023</strain>
    </source>
</reference>
<evidence type="ECO:0000256" key="2">
    <source>
        <dbReference type="ARBA" id="ARBA00022741"/>
    </source>
</evidence>
<sequence>MNFTHKHPIASTPDTVIVAAGDFPSHPAAYGAIEQFHDRIICCDGAADALLRAGFMPLAVVGDGDSISETARDQVADRLYLESEQETNDLTKVVRYALKQGHHRLLIVGATGKREDHTLGNISLLADYMDQATVEMRTDYGIFTPAAAKTSFASYAGQQISVFCVDSEPLTLRNVRWPLTRKRITRWWQGTLNEALSDQFEVETEGKVIVFRAY</sequence>
<keyword evidence="4" id="KW-0067">ATP-binding</keyword>
<dbReference type="SUPFAM" id="SSF63999">
    <property type="entry name" value="Thiamin pyrophosphokinase, catalytic domain"/>
    <property type="match status" value="1"/>
</dbReference>
<keyword evidence="2" id="KW-0547">Nucleotide-binding</keyword>
<evidence type="ECO:0000259" key="6">
    <source>
        <dbReference type="Pfam" id="PF04263"/>
    </source>
</evidence>
<evidence type="ECO:0000256" key="4">
    <source>
        <dbReference type="ARBA" id="ARBA00022840"/>
    </source>
</evidence>
<evidence type="ECO:0000313" key="9">
    <source>
        <dbReference type="Proteomes" id="UP000279860"/>
    </source>
</evidence>
<dbReference type="GO" id="GO:0006772">
    <property type="term" value="P:thiamine metabolic process"/>
    <property type="evidence" value="ECO:0007669"/>
    <property type="project" value="UniProtKB-UniRule"/>
</dbReference>
<dbReference type="EMBL" id="RQYN01000029">
    <property type="protein sequence ID" value="RRD74216.1"/>
    <property type="molecule type" value="Genomic_DNA"/>
</dbReference>
<dbReference type="PANTHER" id="PTHR41299:SF1">
    <property type="entry name" value="THIAMINE PYROPHOSPHOKINASE"/>
    <property type="match status" value="1"/>
</dbReference>
<dbReference type="GO" id="GO:0005524">
    <property type="term" value="F:ATP binding"/>
    <property type="evidence" value="ECO:0007669"/>
    <property type="project" value="UniProtKB-KW"/>
</dbReference>
<dbReference type="Proteomes" id="UP000279860">
    <property type="component" value="Unassembled WGS sequence"/>
</dbReference>
<protein>
    <recommendedName>
        <fullName evidence="5">Thiamine diphosphokinase</fullName>
        <ecNumber evidence="5">2.7.6.2</ecNumber>
    </recommendedName>
</protein>
<name>A0A3P1YWQ9_TANFO</name>
<dbReference type="GO" id="GO:0009229">
    <property type="term" value="P:thiamine diphosphate biosynthetic process"/>
    <property type="evidence" value="ECO:0007669"/>
    <property type="project" value="InterPro"/>
</dbReference>
<evidence type="ECO:0000313" key="8">
    <source>
        <dbReference type="EMBL" id="RRD74216.1"/>
    </source>
</evidence>